<reference evidence="1" key="1">
    <citation type="submission" date="2019-04" db="EMBL/GenBank/DDBJ databases">
        <title>Genome assembly of Zosterops borbonicus 15179.</title>
        <authorList>
            <person name="Leroy T."/>
            <person name="Anselmetti Y."/>
            <person name="Tilak M.-K."/>
            <person name="Nabholz B."/>
        </authorList>
    </citation>
    <scope>NUCLEOTIDE SEQUENCE</scope>
    <source>
        <strain evidence="1">HGM_15179</strain>
        <tissue evidence="1">Muscle</tissue>
    </source>
</reference>
<dbReference type="AlphaFoldDB" id="A0A8K1LFH3"/>
<name>A0A8K1LFH3_9PASS</name>
<accession>A0A8K1LFH3</accession>
<evidence type="ECO:0000313" key="2">
    <source>
        <dbReference type="Proteomes" id="UP000796761"/>
    </source>
</evidence>
<gene>
    <name evidence="1" type="ORF">HGM15179_015030</name>
</gene>
<evidence type="ECO:0000313" key="1">
    <source>
        <dbReference type="EMBL" id="TRZ12079.1"/>
    </source>
</evidence>
<comment type="caution">
    <text evidence="1">The sequence shown here is derived from an EMBL/GenBank/DDBJ whole genome shotgun (WGS) entry which is preliminary data.</text>
</comment>
<sequence>MERAGEVSSRRWAAVFRFDVARLAPKVPATALSNPLPNKMNSCVDNLQSCGKMAFSCPDLYGKASCVLPADMINHTSYMLLWLNVEKKGIKNNQIKEKMLVNEETPGSVVQTKTLANLDKNHFLANARKKFLCDDDANLINSLAISSTLRRNKQNEISIRLTHEIDIRKSFSRNETMRPDEIREGHQKEIRTIQPILDTWTA</sequence>
<protein>
    <submittedName>
        <fullName evidence="1">Uncharacterized protein</fullName>
    </submittedName>
</protein>
<dbReference type="EMBL" id="SWJQ01000623">
    <property type="protein sequence ID" value="TRZ12079.1"/>
    <property type="molecule type" value="Genomic_DNA"/>
</dbReference>
<dbReference type="Proteomes" id="UP000796761">
    <property type="component" value="Unassembled WGS sequence"/>
</dbReference>
<proteinExistence type="predicted"/>
<keyword evidence="2" id="KW-1185">Reference proteome</keyword>
<organism evidence="1 2">
    <name type="scientific">Zosterops borbonicus</name>
    <dbReference type="NCBI Taxonomy" id="364589"/>
    <lineage>
        <taxon>Eukaryota</taxon>
        <taxon>Metazoa</taxon>
        <taxon>Chordata</taxon>
        <taxon>Craniata</taxon>
        <taxon>Vertebrata</taxon>
        <taxon>Euteleostomi</taxon>
        <taxon>Archelosauria</taxon>
        <taxon>Archosauria</taxon>
        <taxon>Dinosauria</taxon>
        <taxon>Saurischia</taxon>
        <taxon>Theropoda</taxon>
        <taxon>Coelurosauria</taxon>
        <taxon>Aves</taxon>
        <taxon>Neognathae</taxon>
        <taxon>Neoaves</taxon>
        <taxon>Telluraves</taxon>
        <taxon>Australaves</taxon>
        <taxon>Passeriformes</taxon>
        <taxon>Sylvioidea</taxon>
        <taxon>Zosteropidae</taxon>
        <taxon>Zosterops</taxon>
    </lineage>
</organism>